<accession>A0A841AA84</accession>
<evidence type="ECO:0000259" key="3">
    <source>
        <dbReference type="Pfam" id="PF01575"/>
    </source>
</evidence>
<sequence>MTALTLADLAVGQELSRTTHTLTRDTLVRYAGASGDFNPIHYNDTVATEAGLPGVIAHGMLTMGTAITGLVDALGDPTAVRAYSTRFTGMVPVPATGEVALEVVATVGAIDAKAGTARVDLTAEVEGQKVLGRSRATIALPAGGDAASEHAADEDAADEDGTATA</sequence>
<feature type="compositionally biased region" description="Acidic residues" evidence="2">
    <location>
        <begin position="154"/>
        <end position="165"/>
    </location>
</feature>
<dbReference type="GO" id="GO:0004312">
    <property type="term" value="F:fatty acid synthase activity"/>
    <property type="evidence" value="ECO:0007669"/>
    <property type="project" value="InterPro"/>
</dbReference>
<name>A0A841AA84_9MICO</name>
<dbReference type="EMBL" id="JACHLZ010000001">
    <property type="protein sequence ID" value="MBB5830863.1"/>
    <property type="molecule type" value="Genomic_DNA"/>
</dbReference>
<protein>
    <submittedName>
        <fullName evidence="4">Acyl dehydratase</fullName>
    </submittedName>
</protein>
<organism evidence="4 5">
    <name type="scientific">Brachybacterium aquaticum</name>
    <dbReference type="NCBI Taxonomy" id="1432564"/>
    <lineage>
        <taxon>Bacteria</taxon>
        <taxon>Bacillati</taxon>
        <taxon>Actinomycetota</taxon>
        <taxon>Actinomycetes</taxon>
        <taxon>Micrococcales</taxon>
        <taxon>Dermabacteraceae</taxon>
        <taxon>Brachybacterium</taxon>
    </lineage>
</organism>
<gene>
    <name evidence="4" type="ORF">HNR70_000676</name>
</gene>
<dbReference type="Pfam" id="PF01575">
    <property type="entry name" value="MaoC_dehydratas"/>
    <property type="match status" value="1"/>
</dbReference>
<dbReference type="PANTHER" id="PTHR43841:SF3">
    <property type="entry name" value="(3R)-HYDROXYACYL-ACP DEHYDRATASE SUBUNIT HADB"/>
    <property type="match status" value="1"/>
</dbReference>
<dbReference type="SUPFAM" id="SSF54637">
    <property type="entry name" value="Thioesterase/thiol ester dehydrase-isomerase"/>
    <property type="match status" value="1"/>
</dbReference>
<dbReference type="GO" id="GO:0005835">
    <property type="term" value="C:fatty acid synthase complex"/>
    <property type="evidence" value="ECO:0007669"/>
    <property type="project" value="InterPro"/>
</dbReference>
<dbReference type="GO" id="GO:0006633">
    <property type="term" value="P:fatty acid biosynthetic process"/>
    <property type="evidence" value="ECO:0007669"/>
    <property type="project" value="InterPro"/>
</dbReference>
<evidence type="ECO:0000256" key="1">
    <source>
        <dbReference type="ARBA" id="ARBA00005254"/>
    </source>
</evidence>
<comment type="similarity">
    <text evidence="1">Belongs to the enoyl-CoA hydratase/isomerase family.</text>
</comment>
<proteinExistence type="inferred from homology"/>
<keyword evidence="5" id="KW-1185">Reference proteome</keyword>
<dbReference type="AlphaFoldDB" id="A0A841AA84"/>
<comment type="caution">
    <text evidence="4">The sequence shown here is derived from an EMBL/GenBank/DDBJ whole genome shotgun (WGS) entry which is preliminary data.</text>
</comment>
<dbReference type="PRINTS" id="PR01483">
    <property type="entry name" value="FASYNTHASE"/>
</dbReference>
<dbReference type="Proteomes" id="UP000588158">
    <property type="component" value="Unassembled WGS sequence"/>
</dbReference>
<feature type="domain" description="MaoC-like" evidence="3">
    <location>
        <begin position="11"/>
        <end position="123"/>
    </location>
</feature>
<dbReference type="InterPro" id="IPR003965">
    <property type="entry name" value="Fatty_acid_synthase"/>
</dbReference>
<evidence type="ECO:0000313" key="4">
    <source>
        <dbReference type="EMBL" id="MBB5830863.1"/>
    </source>
</evidence>
<dbReference type="InterPro" id="IPR029069">
    <property type="entry name" value="HotDog_dom_sf"/>
</dbReference>
<reference evidence="4 5" key="1">
    <citation type="submission" date="2020-08" db="EMBL/GenBank/DDBJ databases">
        <title>Sequencing the genomes of 1000 actinobacteria strains.</title>
        <authorList>
            <person name="Klenk H.-P."/>
        </authorList>
    </citation>
    <scope>NUCLEOTIDE SEQUENCE [LARGE SCALE GENOMIC DNA]</scope>
    <source>
        <strain evidence="4 5">DSM 28796</strain>
    </source>
</reference>
<dbReference type="RefSeq" id="WP_184324416.1">
    <property type="nucleotide sequence ID" value="NZ_JACHLZ010000001.1"/>
</dbReference>
<dbReference type="PANTHER" id="PTHR43841">
    <property type="entry name" value="3-HYDROXYACYL-THIOESTER DEHYDRATASE HTDX-RELATED"/>
    <property type="match status" value="1"/>
</dbReference>
<feature type="region of interest" description="Disordered" evidence="2">
    <location>
        <begin position="142"/>
        <end position="165"/>
    </location>
</feature>
<evidence type="ECO:0000313" key="5">
    <source>
        <dbReference type="Proteomes" id="UP000588158"/>
    </source>
</evidence>
<evidence type="ECO:0000256" key="2">
    <source>
        <dbReference type="SAM" id="MobiDB-lite"/>
    </source>
</evidence>
<dbReference type="InterPro" id="IPR002539">
    <property type="entry name" value="MaoC-like_dom"/>
</dbReference>
<dbReference type="Gene3D" id="3.10.129.10">
    <property type="entry name" value="Hotdog Thioesterase"/>
    <property type="match status" value="1"/>
</dbReference>